<gene>
    <name evidence="8" type="primary">hemA</name>
    <name evidence="18" type="ORF">WH96_17630</name>
</gene>
<evidence type="ECO:0000256" key="10">
    <source>
        <dbReference type="PIRSR" id="PIRSR000445-2"/>
    </source>
</evidence>
<evidence type="ECO:0000256" key="11">
    <source>
        <dbReference type="PIRSR" id="PIRSR000445-3"/>
    </source>
</evidence>
<dbReference type="Pfam" id="PF01488">
    <property type="entry name" value="Shikimate_DH"/>
    <property type="match status" value="1"/>
</dbReference>
<keyword evidence="4 8" id="KW-0521">NADP</keyword>
<dbReference type="InterPro" id="IPR015895">
    <property type="entry name" value="4pyrrol_synth_GluRdtase_N"/>
</dbReference>
<protein>
    <recommendedName>
        <fullName evidence="3 8">Glutamyl-tRNA reductase</fullName>
        <shortName evidence="8">GluTR</shortName>
        <ecNumber evidence="3 8">1.2.1.70</ecNumber>
    </recommendedName>
</protein>
<dbReference type="InterPro" id="IPR000343">
    <property type="entry name" value="4pyrrol_synth_GluRdtase"/>
</dbReference>
<dbReference type="PROSITE" id="PS00747">
    <property type="entry name" value="GLUTR"/>
    <property type="match status" value="1"/>
</dbReference>
<evidence type="ECO:0000256" key="5">
    <source>
        <dbReference type="ARBA" id="ARBA00023002"/>
    </source>
</evidence>
<dbReference type="Gene3D" id="3.30.460.30">
    <property type="entry name" value="Glutamyl-tRNA reductase, N-terminal domain"/>
    <property type="match status" value="1"/>
</dbReference>
<keyword evidence="5 8" id="KW-0560">Oxidoreductase</keyword>
<comment type="miscellaneous">
    <text evidence="8">During catalysis, the active site Cys acts as a nucleophile attacking the alpha-carbonyl group of tRNA-bound glutamate with the formation of a thioester intermediate between enzyme and glutamate, and the concomitant release of tRNA(Glu). The thioester intermediate is finally reduced by direct hydride transfer from NADPH, to form the product GSA.</text>
</comment>
<evidence type="ECO:0000259" key="16">
    <source>
        <dbReference type="Pfam" id="PF01488"/>
    </source>
</evidence>
<evidence type="ECO:0000256" key="6">
    <source>
        <dbReference type="ARBA" id="ARBA00023244"/>
    </source>
</evidence>
<feature type="binding site" evidence="8 10">
    <location>
        <position position="114"/>
    </location>
    <ligand>
        <name>substrate</name>
    </ligand>
</feature>
<reference evidence="18 19" key="1">
    <citation type="submission" date="2015-03" db="EMBL/GenBank/DDBJ databases">
        <title>Genome Sequence of Kiloniella spongiae MEBiC09566, isolated from a marine sponge.</title>
        <authorList>
            <person name="Shao Z."/>
            <person name="Wang L."/>
            <person name="Li X."/>
        </authorList>
    </citation>
    <scope>NUCLEOTIDE SEQUENCE [LARGE SCALE GENOMIC DNA]</scope>
    <source>
        <strain evidence="18 19">MEBiC09566</strain>
    </source>
</reference>
<dbReference type="EC" id="1.2.1.70" evidence="3 8"/>
<name>A0A0H2MB06_9PROT</name>
<feature type="domain" description="Tetrapyrrole biosynthesis glutamyl-tRNA reductase dimerisation" evidence="15">
    <location>
        <begin position="327"/>
        <end position="414"/>
    </location>
</feature>
<dbReference type="SUPFAM" id="SSF51735">
    <property type="entry name" value="NAD(P)-binding Rossmann-fold domains"/>
    <property type="match status" value="1"/>
</dbReference>
<evidence type="ECO:0000256" key="12">
    <source>
        <dbReference type="PIRSR" id="PIRSR000445-4"/>
    </source>
</evidence>
<comment type="function">
    <text evidence="8">Catalyzes the NADPH-dependent reduction of glutamyl-tRNA(Glu) to glutamate 1-semialdehyde (GSA).</text>
</comment>
<evidence type="ECO:0000256" key="13">
    <source>
        <dbReference type="RuleBase" id="RU000584"/>
    </source>
</evidence>
<dbReference type="Pfam" id="PF00745">
    <property type="entry name" value="GlutR_dimer"/>
    <property type="match status" value="1"/>
</dbReference>
<evidence type="ECO:0000259" key="17">
    <source>
        <dbReference type="Pfam" id="PF05201"/>
    </source>
</evidence>
<feature type="domain" description="Glutamyl-tRNA reductase N-terminal" evidence="17">
    <location>
        <begin position="13"/>
        <end position="161"/>
    </location>
</feature>
<dbReference type="InterPro" id="IPR036291">
    <property type="entry name" value="NAD(P)-bd_dom_sf"/>
</dbReference>
<comment type="similarity">
    <text evidence="2 8 13">Belongs to the glutamyl-tRNA reductase family.</text>
</comment>
<evidence type="ECO:0000256" key="1">
    <source>
        <dbReference type="ARBA" id="ARBA00005059"/>
    </source>
</evidence>
<sequence length="443" mass="48821">MERSDQFDQLAIIGVSARTAGRRLRDTLFVEEPDYSSILDKLKSDDKRSVVLIATCERFDFVLGQLGNEDIDFYQNIIAQEANVDLETFQKQSYQHTGFDALRHLFAVAASLDSLIVGEPQILGQVKECHRVSKSLGLTDSFLDSVFDASLVSAKRVRTETTIAQQPISLASSALQVARGIHGDLTRCTVSLIGSGEVGELLCQEFKGVGIGNLVITHPKIGRSQTASFRLGGEVCPWNQLDDLIFRSDIVLSAYGGGDHILSTLNVGGALRKRKRKPVFFIDTTAARDIAPDVNDLDGAYSYNLDDLESVAKQGKVHREAAMMAAWKVLGDEMQAFIRAKAERQAVPAIAVIRKHFETLRSHVLLEAGENADAATRLLINRLLHNPQVVLKEIAREDPDGHVQLEQLLYRFFGIETALPDNGKENDESTGSCELLENDGKED</sequence>
<evidence type="ECO:0000313" key="18">
    <source>
        <dbReference type="EMBL" id="KLN59493.1"/>
    </source>
</evidence>
<keyword evidence="6 8" id="KW-0627">Porphyrin biosynthesis</keyword>
<dbReference type="Pfam" id="PF05201">
    <property type="entry name" value="GlutR_N"/>
    <property type="match status" value="1"/>
</dbReference>
<dbReference type="GO" id="GO:0019353">
    <property type="term" value="P:protoporphyrinogen IX biosynthetic process from glutamate"/>
    <property type="evidence" value="ECO:0007669"/>
    <property type="project" value="TreeGrafter"/>
</dbReference>
<feature type="binding site" evidence="8 11">
    <location>
        <begin position="194"/>
        <end position="199"/>
    </location>
    <ligand>
        <name>NADP(+)</name>
        <dbReference type="ChEBI" id="CHEBI:58349"/>
    </ligand>
</feature>
<comment type="subunit">
    <text evidence="8">Homodimer.</text>
</comment>
<dbReference type="PANTHER" id="PTHR43013:SF1">
    <property type="entry name" value="GLUTAMYL-TRNA REDUCTASE"/>
    <property type="match status" value="1"/>
</dbReference>
<dbReference type="GO" id="GO:0050661">
    <property type="term" value="F:NADP binding"/>
    <property type="evidence" value="ECO:0007669"/>
    <property type="project" value="InterPro"/>
</dbReference>
<evidence type="ECO:0000256" key="9">
    <source>
        <dbReference type="PIRSR" id="PIRSR000445-1"/>
    </source>
</evidence>
<dbReference type="PIRSF" id="PIRSF000445">
    <property type="entry name" value="4pyrrol_synth_GluRdtase"/>
    <property type="match status" value="1"/>
</dbReference>
<comment type="caution">
    <text evidence="18">The sequence shown here is derived from an EMBL/GenBank/DDBJ whole genome shotgun (WGS) entry which is preliminary data.</text>
</comment>
<evidence type="ECO:0000259" key="15">
    <source>
        <dbReference type="Pfam" id="PF00745"/>
    </source>
</evidence>
<feature type="binding site" evidence="8 10">
    <location>
        <begin position="55"/>
        <end position="58"/>
    </location>
    <ligand>
        <name>substrate</name>
    </ligand>
</feature>
<dbReference type="AlphaFoldDB" id="A0A0H2MB06"/>
<evidence type="ECO:0000256" key="7">
    <source>
        <dbReference type="ARBA" id="ARBA00047464"/>
    </source>
</evidence>
<evidence type="ECO:0000256" key="14">
    <source>
        <dbReference type="SAM" id="MobiDB-lite"/>
    </source>
</evidence>
<accession>A0A0H2MB06</accession>
<comment type="domain">
    <text evidence="8">Possesses an unusual extended V-shaped dimeric structure with each monomer consisting of three distinct domains arranged along a curved 'spinal' alpha-helix. The N-terminal catalytic domain specifically recognizes the glutamate moiety of the substrate. The second domain is the NADPH-binding domain, and the third C-terminal domain is responsible for dimerization.</text>
</comment>
<dbReference type="InterPro" id="IPR036343">
    <property type="entry name" value="GluRdtase_N_sf"/>
</dbReference>
<dbReference type="Proteomes" id="UP000035444">
    <property type="component" value="Unassembled WGS sequence"/>
</dbReference>
<dbReference type="Gene3D" id="3.40.50.720">
    <property type="entry name" value="NAD(P)-binding Rossmann-like Domain"/>
    <property type="match status" value="1"/>
</dbReference>
<evidence type="ECO:0000256" key="3">
    <source>
        <dbReference type="ARBA" id="ARBA00012970"/>
    </source>
</evidence>
<feature type="region of interest" description="Disordered" evidence="14">
    <location>
        <begin position="421"/>
        <end position="443"/>
    </location>
</feature>
<evidence type="ECO:0000256" key="4">
    <source>
        <dbReference type="ARBA" id="ARBA00022857"/>
    </source>
</evidence>
<dbReference type="PANTHER" id="PTHR43013">
    <property type="entry name" value="GLUTAMYL-TRNA REDUCTASE"/>
    <property type="match status" value="1"/>
</dbReference>
<dbReference type="UniPathway" id="UPA00251">
    <property type="reaction ID" value="UER00316"/>
</dbReference>
<evidence type="ECO:0000313" key="19">
    <source>
        <dbReference type="Proteomes" id="UP000035444"/>
    </source>
</evidence>
<dbReference type="InterPro" id="IPR018214">
    <property type="entry name" value="GluRdtase_CS"/>
</dbReference>
<keyword evidence="19" id="KW-1185">Reference proteome</keyword>
<comment type="pathway">
    <text evidence="1 8 13">Porphyrin-containing compound metabolism; protoporphyrin-IX biosynthesis; 5-aminolevulinate from L-glutamyl-tRNA(Glu): step 1/2.</text>
</comment>
<dbReference type="InterPro" id="IPR036453">
    <property type="entry name" value="GluRdtase_dimer_dom_sf"/>
</dbReference>
<dbReference type="PATRIC" id="fig|1489064.4.peg.522"/>
<feature type="domain" description="Quinate/shikimate 5-dehydrogenase/glutamyl-tRNA reductase" evidence="16">
    <location>
        <begin position="177"/>
        <end position="311"/>
    </location>
</feature>
<feature type="binding site" evidence="8 10">
    <location>
        <position position="125"/>
    </location>
    <ligand>
        <name>substrate</name>
    </ligand>
</feature>
<dbReference type="SUPFAM" id="SSF69075">
    <property type="entry name" value="Glutamyl tRNA-reductase dimerization domain"/>
    <property type="match status" value="1"/>
</dbReference>
<dbReference type="SUPFAM" id="SSF69742">
    <property type="entry name" value="Glutamyl tRNA-reductase catalytic, N-terminal domain"/>
    <property type="match status" value="1"/>
</dbReference>
<dbReference type="InterPro" id="IPR015896">
    <property type="entry name" value="4pyrrol_synth_GluRdtase_dimer"/>
</dbReference>
<evidence type="ECO:0000256" key="2">
    <source>
        <dbReference type="ARBA" id="ARBA00005916"/>
    </source>
</evidence>
<dbReference type="InterPro" id="IPR006151">
    <property type="entry name" value="Shikm_DH/Glu-tRNA_Rdtase"/>
</dbReference>
<dbReference type="NCBIfam" id="TIGR01035">
    <property type="entry name" value="hemA"/>
    <property type="match status" value="1"/>
</dbReference>
<evidence type="ECO:0000256" key="8">
    <source>
        <dbReference type="HAMAP-Rule" id="MF_00087"/>
    </source>
</evidence>
<feature type="site" description="Important for activity" evidence="8 12">
    <location>
        <position position="104"/>
    </location>
</feature>
<feature type="active site" description="Nucleophile" evidence="8 9">
    <location>
        <position position="56"/>
    </location>
</feature>
<dbReference type="GO" id="GO:0008883">
    <property type="term" value="F:glutamyl-tRNA reductase activity"/>
    <property type="evidence" value="ECO:0007669"/>
    <property type="project" value="UniProtKB-UniRule"/>
</dbReference>
<dbReference type="STRING" id="1489064.WH96_17630"/>
<proteinExistence type="inferred from homology"/>
<feature type="binding site" evidence="8 10">
    <location>
        <begin position="119"/>
        <end position="121"/>
    </location>
    <ligand>
        <name>substrate</name>
    </ligand>
</feature>
<comment type="catalytic activity">
    <reaction evidence="7 8 13">
        <text>(S)-4-amino-5-oxopentanoate + tRNA(Glu) + NADP(+) = L-glutamyl-tRNA(Glu) + NADPH + H(+)</text>
        <dbReference type="Rhea" id="RHEA:12344"/>
        <dbReference type="Rhea" id="RHEA-COMP:9663"/>
        <dbReference type="Rhea" id="RHEA-COMP:9680"/>
        <dbReference type="ChEBI" id="CHEBI:15378"/>
        <dbReference type="ChEBI" id="CHEBI:57501"/>
        <dbReference type="ChEBI" id="CHEBI:57783"/>
        <dbReference type="ChEBI" id="CHEBI:58349"/>
        <dbReference type="ChEBI" id="CHEBI:78442"/>
        <dbReference type="ChEBI" id="CHEBI:78520"/>
        <dbReference type="EC" id="1.2.1.70"/>
    </reaction>
</comment>
<dbReference type="EMBL" id="LAQL01000015">
    <property type="protein sequence ID" value="KLN59493.1"/>
    <property type="molecule type" value="Genomic_DNA"/>
</dbReference>
<organism evidence="18 19">
    <name type="scientific">Kiloniella spongiae</name>
    <dbReference type="NCBI Taxonomy" id="1489064"/>
    <lineage>
        <taxon>Bacteria</taxon>
        <taxon>Pseudomonadati</taxon>
        <taxon>Pseudomonadota</taxon>
        <taxon>Alphaproteobacteria</taxon>
        <taxon>Rhodospirillales</taxon>
        <taxon>Kiloniellaceae</taxon>
        <taxon>Kiloniella</taxon>
    </lineage>
</organism>
<dbReference type="HAMAP" id="MF_00087">
    <property type="entry name" value="Glu_tRNA_reductase"/>
    <property type="match status" value="1"/>
</dbReference>